<protein>
    <submittedName>
        <fullName evidence="2">ATPase, putative</fullName>
    </submittedName>
</protein>
<keyword evidence="1" id="KW-0175">Coiled coil</keyword>
<evidence type="ECO:0000313" key="2">
    <source>
        <dbReference type="EMBL" id="KEH15454.1"/>
    </source>
</evidence>
<evidence type="ECO:0000256" key="1">
    <source>
        <dbReference type="SAM" id="Coils"/>
    </source>
</evidence>
<evidence type="ECO:0000313" key="4">
    <source>
        <dbReference type="Proteomes" id="UP000002051"/>
    </source>
</evidence>
<keyword evidence="4" id="KW-1185">Reference proteome</keyword>
<evidence type="ECO:0000313" key="3">
    <source>
        <dbReference type="EnsemblPlants" id="KEH15454"/>
    </source>
</evidence>
<organism evidence="2 4">
    <name type="scientific">Medicago truncatula</name>
    <name type="common">Barrel medic</name>
    <name type="synonym">Medicago tribuloides</name>
    <dbReference type="NCBI Taxonomy" id="3880"/>
    <lineage>
        <taxon>Eukaryota</taxon>
        <taxon>Viridiplantae</taxon>
        <taxon>Streptophyta</taxon>
        <taxon>Embryophyta</taxon>
        <taxon>Tracheophyta</taxon>
        <taxon>Spermatophyta</taxon>
        <taxon>Magnoliopsida</taxon>
        <taxon>eudicotyledons</taxon>
        <taxon>Gunneridae</taxon>
        <taxon>Pentapetalae</taxon>
        <taxon>rosids</taxon>
        <taxon>fabids</taxon>
        <taxon>Fabales</taxon>
        <taxon>Fabaceae</taxon>
        <taxon>Papilionoideae</taxon>
        <taxon>50 kb inversion clade</taxon>
        <taxon>NPAAA clade</taxon>
        <taxon>Hologalegina</taxon>
        <taxon>IRL clade</taxon>
        <taxon>Trifolieae</taxon>
        <taxon>Medicago</taxon>
    </lineage>
</organism>
<dbReference type="HOGENOM" id="CLU_517185_0_0_1"/>
<dbReference type="AlphaFoldDB" id="A0A072TD41"/>
<dbReference type="PANTHER" id="PTHR32114">
    <property type="entry name" value="ABC TRANSPORTER ABCH.3"/>
    <property type="match status" value="1"/>
</dbReference>
<dbReference type="Gene3D" id="3.40.50.300">
    <property type="entry name" value="P-loop containing nucleotide triphosphate hydrolases"/>
    <property type="match status" value="1"/>
</dbReference>
<gene>
    <name evidence="2" type="ORF">MTR_1006s0020</name>
</gene>
<proteinExistence type="predicted"/>
<dbReference type="PANTHER" id="PTHR32114:SF2">
    <property type="entry name" value="ABC TRANSPORTER ABCH.3"/>
    <property type="match status" value="1"/>
</dbReference>
<reference evidence="2 4" key="2">
    <citation type="journal article" date="2014" name="BMC Genomics">
        <title>An improved genome release (version Mt4.0) for the model legume Medicago truncatula.</title>
        <authorList>
            <person name="Tang H."/>
            <person name="Krishnakumar V."/>
            <person name="Bidwell S."/>
            <person name="Rosen B."/>
            <person name="Chan A."/>
            <person name="Zhou S."/>
            <person name="Gentzbittel L."/>
            <person name="Childs K.L."/>
            <person name="Yandell M."/>
            <person name="Gundlach H."/>
            <person name="Mayer K.F."/>
            <person name="Schwartz D.C."/>
            <person name="Town C.D."/>
        </authorList>
    </citation>
    <scope>GENOME REANNOTATION</scope>
    <source>
        <strain evidence="2">A17</strain>
        <strain evidence="3 4">cv. Jemalong A17</strain>
    </source>
</reference>
<dbReference type="EMBL" id="KL403730">
    <property type="protein sequence ID" value="KEH15454.1"/>
    <property type="molecule type" value="Genomic_DNA"/>
</dbReference>
<feature type="coiled-coil region" evidence="1">
    <location>
        <begin position="52"/>
        <end position="79"/>
    </location>
</feature>
<reference evidence="3" key="3">
    <citation type="submission" date="2015-06" db="UniProtKB">
        <authorList>
            <consortium name="EnsemblPlants"/>
        </authorList>
    </citation>
    <scope>IDENTIFICATION</scope>
    <source>
        <strain evidence="3">cv. Jemalong A17</strain>
    </source>
</reference>
<reference evidence="2 4" key="1">
    <citation type="journal article" date="2011" name="Nature">
        <title>The Medicago genome provides insight into the evolution of rhizobial symbioses.</title>
        <authorList>
            <person name="Young N.D."/>
            <person name="Debelle F."/>
            <person name="Oldroyd G.E."/>
            <person name="Geurts R."/>
            <person name="Cannon S.B."/>
            <person name="Udvardi M.K."/>
            <person name="Benedito V.A."/>
            <person name="Mayer K.F."/>
            <person name="Gouzy J."/>
            <person name="Schoof H."/>
            <person name="Van de Peer Y."/>
            <person name="Proost S."/>
            <person name="Cook D.R."/>
            <person name="Meyers B.C."/>
            <person name="Spannagl M."/>
            <person name="Cheung F."/>
            <person name="De Mita S."/>
            <person name="Krishnakumar V."/>
            <person name="Gundlach H."/>
            <person name="Zhou S."/>
            <person name="Mudge J."/>
            <person name="Bharti A.K."/>
            <person name="Murray J.D."/>
            <person name="Naoumkina M.A."/>
            <person name="Rosen B."/>
            <person name="Silverstein K.A."/>
            <person name="Tang H."/>
            <person name="Rombauts S."/>
            <person name="Zhao P.X."/>
            <person name="Zhou P."/>
            <person name="Barbe V."/>
            <person name="Bardou P."/>
            <person name="Bechner M."/>
            <person name="Bellec A."/>
            <person name="Berger A."/>
            <person name="Berges H."/>
            <person name="Bidwell S."/>
            <person name="Bisseling T."/>
            <person name="Choisne N."/>
            <person name="Couloux A."/>
            <person name="Denny R."/>
            <person name="Deshpande S."/>
            <person name="Dai X."/>
            <person name="Doyle J.J."/>
            <person name="Dudez A.M."/>
            <person name="Farmer A.D."/>
            <person name="Fouteau S."/>
            <person name="Franken C."/>
            <person name="Gibelin C."/>
            <person name="Gish J."/>
            <person name="Goldstein S."/>
            <person name="Gonzalez A.J."/>
            <person name="Green P.J."/>
            <person name="Hallab A."/>
            <person name="Hartog M."/>
            <person name="Hua A."/>
            <person name="Humphray S.J."/>
            <person name="Jeong D.H."/>
            <person name="Jing Y."/>
            <person name="Jocker A."/>
            <person name="Kenton S.M."/>
            <person name="Kim D.J."/>
            <person name="Klee K."/>
            <person name="Lai H."/>
            <person name="Lang C."/>
            <person name="Lin S."/>
            <person name="Macmil S.L."/>
            <person name="Magdelenat G."/>
            <person name="Matthews L."/>
            <person name="McCorrison J."/>
            <person name="Monaghan E.L."/>
            <person name="Mun J.H."/>
            <person name="Najar F.Z."/>
            <person name="Nicholson C."/>
            <person name="Noirot C."/>
            <person name="O'Bleness M."/>
            <person name="Paule C.R."/>
            <person name="Poulain J."/>
            <person name="Prion F."/>
            <person name="Qin B."/>
            <person name="Qu C."/>
            <person name="Retzel E.F."/>
            <person name="Riddle C."/>
            <person name="Sallet E."/>
            <person name="Samain S."/>
            <person name="Samson N."/>
            <person name="Sanders I."/>
            <person name="Saurat O."/>
            <person name="Scarpelli C."/>
            <person name="Schiex T."/>
            <person name="Segurens B."/>
            <person name="Severin A.J."/>
            <person name="Sherrier D.J."/>
            <person name="Shi R."/>
            <person name="Sims S."/>
            <person name="Singer S.R."/>
            <person name="Sinharoy S."/>
            <person name="Sterck L."/>
            <person name="Viollet A."/>
            <person name="Wang B.B."/>
            <person name="Wang K."/>
            <person name="Wang M."/>
            <person name="Wang X."/>
            <person name="Warfsmann J."/>
            <person name="Weissenbach J."/>
            <person name="White D.D."/>
            <person name="White J.D."/>
            <person name="Wiley G.B."/>
            <person name="Wincker P."/>
            <person name="Xing Y."/>
            <person name="Yang L."/>
            <person name="Yao Z."/>
            <person name="Ying F."/>
            <person name="Zhai J."/>
            <person name="Zhou L."/>
            <person name="Zuber A."/>
            <person name="Denarie J."/>
            <person name="Dixon R.A."/>
            <person name="May G.D."/>
            <person name="Schwartz D.C."/>
            <person name="Rogers J."/>
            <person name="Quetier F."/>
            <person name="Town C.D."/>
            <person name="Roe B.A."/>
        </authorList>
    </citation>
    <scope>NUCLEOTIDE SEQUENCE [LARGE SCALE GENOMIC DNA]</scope>
    <source>
        <strain evidence="2">A17</strain>
        <strain evidence="3 4">cv. Jemalong A17</strain>
    </source>
</reference>
<dbReference type="Proteomes" id="UP000002051">
    <property type="component" value="Unassembled WGS sequence"/>
</dbReference>
<name>A0A072TD41_MEDTR</name>
<accession>A0A072TD41</accession>
<dbReference type="InterPro" id="IPR027417">
    <property type="entry name" value="P-loop_NTPase"/>
</dbReference>
<dbReference type="EnsemblPlants" id="KEH15454">
    <property type="protein sequence ID" value="KEH15454"/>
    <property type="gene ID" value="MTR_1006s0020"/>
</dbReference>
<sequence length="527" mass="58476">MCRPSITKAEIESVTKSLEASIEQVQQACQRSVAGYQAHLLKLPASADASVRESAEKALSEAQAQVHRVGHEIARLRSESLKVHERIGRADAGVAELGPLQHAADRLGQEIENWELASQALGRDGLVAFSIDDAGPGIAEIANDLLGICYGGRFSVRFETQRTLRSGALREGFEVMVLDGDDGREKPVQRLSCGQGVYVNDCLMRAVALYLAGASGFRSDTLFSDETDGQLDEEKKRQLVLLKRRVIERGKYSREYFVTHSKEIQGGSIMNLELFGDVAAPPSVALSPIVDPCPLVDVWPGNETEELADRPLGKSVKRGSVPRVVKAAQSVWDVLMRDARRRMYEKATPTDLQPTIRRTEVAGDDDIDDTQVAGSFENLLCRIEETDGPELVMCKLMGNLMWNDLRAIVKRRNVVADTGPDLFGFEGKDQDELRIYDAMQWIYAFQSACPEQVIDGAIVVDVLVPFDFVCERLGWDAEWIRRVAARCLHGHFGGLLRTIQALGNDGFLLKCERKLEDYVDVTGWRNQ</sequence>